<name>Q8TJG3_METAC</name>
<gene>
    <name evidence="1" type="ordered locus">MA_3822</name>
</gene>
<sequence length="86" mass="9600">MKLSQMVSQMKFGEATTTIKSLIPEITGSSSNTFENHHHTKNSLSLNMIARCTAKIRFPEGLKKPAHGTNWCKFVPGAMMANHSFY</sequence>
<accession>Q8TJG3</accession>
<proteinExistence type="predicted"/>
<keyword evidence="2" id="KW-1185">Reference proteome</keyword>
<dbReference type="AlphaFoldDB" id="Q8TJG3"/>
<dbReference type="EnsemblBacteria" id="AAM07173">
    <property type="protein sequence ID" value="AAM07173"/>
    <property type="gene ID" value="MA_3822"/>
</dbReference>
<dbReference type="InParanoid" id="Q8TJG3"/>
<evidence type="ECO:0000313" key="1">
    <source>
        <dbReference type="EMBL" id="AAM07173.1"/>
    </source>
</evidence>
<dbReference type="EMBL" id="AE010299">
    <property type="protein sequence ID" value="AAM07173.1"/>
    <property type="molecule type" value="Genomic_DNA"/>
</dbReference>
<evidence type="ECO:0000313" key="2">
    <source>
        <dbReference type="Proteomes" id="UP000002487"/>
    </source>
</evidence>
<dbReference type="Proteomes" id="UP000002487">
    <property type="component" value="Chromosome"/>
</dbReference>
<dbReference type="KEGG" id="mac:MA_3822"/>
<protein>
    <submittedName>
        <fullName evidence="1">Uncharacterized protein</fullName>
    </submittedName>
</protein>
<reference evidence="1 2" key="1">
    <citation type="journal article" date="2002" name="Genome Res.">
        <title>The genome of Methanosarcina acetivorans reveals extensive metabolic and physiological diversity.</title>
        <authorList>
            <person name="Galagan J.E."/>
            <person name="Nusbaum C."/>
            <person name="Roy A."/>
            <person name="Endrizzi M.G."/>
            <person name="Macdonald P."/>
            <person name="FitzHugh W."/>
            <person name="Calvo S."/>
            <person name="Engels R."/>
            <person name="Smirnov S."/>
            <person name="Atnoor D."/>
            <person name="Brown A."/>
            <person name="Allen N."/>
            <person name="Naylor J."/>
            <person name="Stange-Thomann N."/>
            <person name="DeArellano K."/>
            <person name="Johnson R."/>
            <person name="Linton L."/>
            <person name="McEwan P."/>
            <person name="McKernan K."/>
            <person name="Talamas J."/>
            <person name="Tirrell A."/>
            <person name="Ye W."/>
            <person name="Zimmer A."/>
            <person name="Barber R.D."/>
            <person name="Cann I."/>
            <person name="Graham D.E."/>
            <person name="Grahame D.A."/>
            <person name="Guss A."/>
            <person name="Hedderich R."/>
            <person name="Ingram-Smith C."/>
            <person name="Kuettner C.H."/>
            <person name="Krzycki J.A."/>
            <person name="Leigh J.A."/>
            <person name="Li W."/>
            <person name="Liu J."/>
            <person name="Mukhopadhyay B."/>
            <person name="Reeve J.N."/>
            <person name="Smith K."/>
            <person name="Springer T.A."/>
            <person name="Umayam L.A."/>
            <person name="White O."/>
            <person name="White R.H."/>
            <person name="de Macario E.C."/>
            <person name="Ferry J.G."/>
            <person name="Jarrell K.F."/>
            <person name="Jing H."/>
            <person name="Macario A.J.L."/>
            <person name="Paulsen I."/>
            <person name="Pritchett M."/>
            <person name="Sowers K.R."/>
            <person name="Swanson R.V."/>
            <person name="Zinder S.H."/>
            <person name="Lander E."/>
            <person name="Metcalf W.W."/>
            <person name="Birren B."/>
        </authorList>
    </citation>
    <scope>NUCLEOTIDE SEQUENCE [LARGE SCALE GENOMIC DNA]</scope>
    <source>
        <strain evidence="2">ATCC 35395 / DSM 2834 / JCM 12185 / C2A</strain>
    </source>
</reference>
<dbReference type="HOGENOM" id="CLU_2490415_0_0_2"/>
<organism evidence="1 2">
    <name type="scientific">Methanosarcina acetivorans (strain ATCC 35395 / DSM 2834 / JCM 12185 / C2A)</name>
    <dbReference type="NCBI Taxonomy" id="188937"/>
    <lineage>
        <taxon>Archaea</taxon>
        <taxon>Methanobacteriati</taxon>
        <taxon>Methanobacteriota</taxon>
        <taxon>Stenosarchaea group</taxon>
        <taxon>Methanomicrobia</taxon>
        <taxon>Methanosarcinales</taxon>
        <taxon>Methanosarcinaceae</taxon>
        <taxon>Methanosarcina</taxon>
    </lineage>
</organism>